<keyword evidence="1" id="KW-0472">Membrane</keyword>
<accession>A0ABM7X719</accession>
<evidence type="ECO:0000256" key="1">
    <source>
        <dbReference type="SAM" id="Phobius"/>
    </source>
</evidence>
<feature type="transmembrane region" description="Helical" evidence="1">
    <location>
        <begin position="85"/>
        <end position="110"/>
    </location>
</feature>
<name>A0ABM7X719_9BACT</name>
<dbReference type="RefSeq" id="WP_248344448.1">
    <property type="nucleotide sequence ID" value="NZ_AP025592.1"/>
</dbReference>
<evidence type="ECO:0000313" key="3">
    <source>
        <dbReference type="Proteomes" id="UP001162734"/>
    </source>
</evidence>
<dbReference type="Proteomes" id="UP001162734">
    <property type="component" value="Chromosome"/>
</dbReference>
<dbReference type="InterPro" id="IPR041916">
    <property type="entry name" value="Anti_sigma_zinc_sf"/>
</dbReference>
<gene>
    <name evidence="2" type="ORF">AMPC_07450</name>
</gene>
<reference evidence="3" key="1">
    <citation type="journal article" date="2022" name="Int. J. Syst. Evol. Microbiol.">
        <title>Anaeromyxobacter oryzae sp. nov., Anaeromyxobacter diazotrophicus sp. nov. and Anaeromyxobacter paludicola sp. nov., isolated from paddy soils.</title>
        <authorList>
            <person name="Itoh H."/>
            <person name="Xu Z."/>
            <person name="Mise K."/>
            <person name="Masuda Y."/>
            <person name="Ushijima N."/>
            <person name="Hayakawa C."/>
            <person name="Shiratori Y."/>
            <person name="Senoo K."/>
        </authorList>
    </citation>
    <scope>NUCLEOTIDE SEQUENCE [LARGE SCALE GENOMIC DNA]</scope>
    <source>
        <strain evidence="3">Red630</strain>
    </source>
</reference>
<evidence type="ECO:0000313" key="2">
    <source>
        <dbReference type="EMBL" id="BDG07632.1"/>
    </source>
</evidence>
<keyword evidence="1" id="KW-0812">Transmembrane</keyword>
<protein>
    <recommendedName>
        <fullName evidence="4">Zinc-finger domain-containing protein</fullName>
    </recommendedName>
</protein>
<dbReference type="EMBL" id="AP025592">
    <property type="protein sequence ID" value="BDG07632.1"/>
    <property type="molecule type" value="Genomic_DNA"/>
</dbReference>
<proteinExistence type="predicted"/>
<dbReference type="Gene3D" id="1.10.10.1320">
    <property type="entry name" value="Anti-sigma factor, zinc-finger domain"/>
    <property type="match status" value="1"/>
</dbReference>
<evidence type="ECO:0008006" key="4">
    <source>
        <dbReference type="Google" id="ProtNLM"/>
    </source>
</evidence>
<organism evidence="2 3">
    <name type="scientific">Anaeromyxobacter paludicola</name>
    <dbReference type="NCBI Taxonomy" id="2918171"/>
    <lineage>
        <taxon>Bacteria</taxon>
        <taxon>Pseudomonadati</taxon>
        <taxon>Myxococcota</taxon>
        <taxon>Myxococcia</taxon>
        <taxon>Myxococcales</taxon>
        <taxon>Cystobacterineae</taxon>
        <taxon>Anaeromyxobacteraceae</taxon>
        <taxon>Anaeromyxobacter</taxon>
    </lineage>
</organism>
<keyword evidence="1" id="KW-1133">Transmembrane helix</keyword>
<sequence>MSHAHLTDETAQLLADGVLPPAEAAGPERHAAACEACAALVESYRALAAALEAELPAPPPPPGFTQGVMSRIAAVEEARAFERRLALGIAGVAALAAAALFALAGASAWAPVLSRGGSLLADGAEAIRIGGDVLSPILHALRLQIAVAAACAVLLVSLLLRPLVPARAAAPAA</sequence>
<keyword evidence="3" id="KW-1185">Reference proteome</keyword>
<feature type="transmembrane region" description="Helical" evidence="1">
    <location>
        <begin position="141"/>
        <end position="160"/>
    </location>
</feature>